<dbReference type="Proteomes" id="UP000503440">
    <property type="component" value="Chromosome"/>
</dbReference>
<evidence type="ECO:0000256" key="9">
    <source>
        <dbReference type="ARBA" id="ARBA00025772"/>
    </source>
</evidence>
<dbReference type="GO" id="GO:0015627">
    <property type="term" value="C:type II protein secretion system complex"/>
    <property type="evidence" value="ECO:0007669"/>
    <property type="project" value="InterPro"/>
</dbReference>
<gene>
    <name evidence="12" type="ORF">FSC09_11630</name>
</gene>
<dbReference type="InterPro" id="IPR045584">
    <property type="entry name" value="Pilin-like"/>
</dbReference>
<keyword evidence="6" id="KW-0812">Transmembrane</keyword>
<proteinExistence type="inferred from homology"/>
<keyword evidence="5" id="KW-0997">Cell inner membrane</keyword>
<evidence type="ECO:0000313" key="13">
    <source>
        <dbReference type="Proteomes" id="UP000503440"/>
    </source>
</evidence>
<protein>
    <recommendedName>
        <fullName evidence="2">Type II secretion system protein H</fullName>
    </recommendedName>
    <alternativeName>
        <fullName evidence="10">General secretion pathway protein H</fullName>
    </alternativeName>
</protein>
<evidence type="ECO:0000256" key="1">
    <source>
        <dbReference type="ARBA" id="ARBA00004377"/>
    </source>
</evidence>
<evidence type="ECO:0000256" key="4">
    <source>
        <dbReference type="ARBA" id="ARBA00022481"/>
    </source>
</evidence>
<dbReference type="Pfam" id="PF07963">
    <property type="entry name" value="N_methyl"/>
    <property type="match status" value="1"/>
</dbReference>
<dbReference type="SUPFAM" id="SSF54523">
    <property type="entry name" value="Pili subunits"/>
    <property type="match status" value="1"/>
</dbReference>
<feature type="domain" description="General secretion pathway GspH" evidence="11">
    <location>
        <begin position="51"/>
        <end position="155"/>
    </location>
</feature>
<reference evidence="12 13" key="1">
    <citation type="submission" date="2019-09" db="EMBL/GenBank/DDBJ databases">
        <title>Non-baumannii Acinetobacter spp. carrying blaNDM-1 isolated in China.</title>
        <authorList>
            <person name="Cui C."/>
            <person name="Chen C."/>
            <person name="Sun J."/>
            <person name="Liu Y."/>
        </authorList>
    </citation>
    <scope>NUCLEOTIDE SEQUENCE [LARGE SCALE GENOMIC DNA]</scope>
    <source>
        <strain evidence="12 13">B18</strain>
    </source>
</reference>
<evidence type="ECO:0000256" key="3">
    <source>
        <dbReference type="ARBA" id="ARBA00022475"/>
    </source>
</evidence>
<dbReference type="RefSeq" id="WP_127800799.1">
    <property type="nucleotide sequence ID" value="NZ_CP044018.1"/>
</dbReference>
<dbReference type="GO" id="GO:0015628">
    <property type="term" value="P:protein secretion by the type II secretion system"/>
    <property type="evidence" value="ECO:0007669"/>
    <property type="project" value="InterPro"/>
</dbReference>
<evidence type="ECO:0000256" key="10">
    <source>
        <dbReference type="ARBA" id="ARBA00030775"/>
    </source>
</evidence>
<dbReference type="InterPro" id="IPR012902">
    <property type="entry name" value="N_methyl_site"/>
</dbReference>
<evidence type="ECO:0000259" key="11">
    <source>
        <dbReference type="Pfam" id="PF12019"/>
    </source>
</evidence>
<organism evidence="12 13">
    <name type="scientific">Acinetobacter indicus</name>
    <dbReference type="NCBI Taxonomy" id="756892"/>
    <lineage>
        <taxon>Bacteria</taxon>
        <taxon>Pseudomonadati</taxon>
        <taxon>Pseudomonadota</taxon>
        <taxon>Gammaproteobacteria</taxon>
        <taxon>Moraxellales</taxon>
        <taxon>Moraxellaceae</taxon>
        <taxon>Acinetobacter</taxon>
    </lineage>
</organism>
<dbReference type="EMBL" id="CP044455">
    <property type="protein sequence ID" value="QIC71011.1"/>
    <property type="molecule type" value="Genomic_DNA"/>
</dbReference>
<name>A0A6C0Y456_9GAMM</name>
<keyword evidence="3" id="KW-1003">Cell membrane</keyword>
<dbReference type="AlphaFoldDB" id="A0A6C0Y456"/>
<dbReference type="InterPro" id="IPR022346">
    <property type="entry name" value="T2SS_GspH"/>
</dbReference>
<keyword evidence="8" id="KW-0472">Membrane</keyword>
<dbReference type="NCBIfam" id="TIGR02532">
    <property type="entry name" value="IV_pilin_GFxxxE"/>
    <property type="match status" value="1"/>
</dbReference>
<evidence type="ECO:0000256" key="2">
    <source>
        <dbReference type="ARBA" id="ARBA00021549"/>
    </source>
</evidence>
<evidence type="ECO:0000256" key="8">
    <source>
        <dbReference type="ARBA" id="ARBA00023136"/>
    </source>
</evidence>
<accession>A0A6C0Y456</accession>
<keyword evidence="7" id="KW-1133">Transmembrane helix</keyword>
<evidence type="ECO:0000256" key="7">
    <source>
        <dbReference type="ARBA" id="ARBA00022989"/>
    </source>
</evidence>
<evidence type="ECO:0000256" key="5">
    <source>
        <dbReference type="ARBA" id="ARBA00022519"/>
    </source>
</evidence>
<sequence>MYPIKSHTSGFSLFELIVVMAIIGIISAIALPHFQQYLAQQEAKRIRYLLQYSINLAKSQALTYRANIVICPSADLQQCQNNQWNNGFIIFIDHNRNRSLDAGESIVLTEKTRLKYGNLEWKGALSLPSLRFNAQQGLPLGSNGSFYYCSGFTPNQRIFLSNRGFLRIEFPNSC</sequence>
<evidence type="ECO:0000313" key="12">
    <source>
        <dbReference type="EMBL" id="QIC71011.1"/>
    </source>
</evidence>
<dbReference type="Pfam" id="PF12019">
    <property type="entry name" value="GspH"/>
    <property type="match status" value="1"/>
</dbReference>
<comment type="subcellular location">
    <subcellularLocation>
        <location evidence="1">Cell inner membrane</location>
        <topology evidence="1">Single-pass membrane protein</topology>
    </subcellularLocation>
</comment>
<dbReference type="Gene3D" id="3.55.40.10">
    <property type="entry name" value="minor pseudopilin epsh domain"/>
    <property type="match status" value="1"/>
</dbReference>
<comment type="similarity">
    <text evidence="9">Belongs to the GSP H family.</text>
</comment>
<dbReference type="GO" id="GO:0005886">
    <property type="term" value="C:plasma membrane"/>
    <property type="evidence" value="ECO:0007669"/>
    <property type="project" value="UniProtKB-SubCell"/>
</dbReference>
<evidence type="ECO:0000256" key="6">
    <source>
        <dbReference type="ARBA" id="ARBA00022692"/>
    </source>
</evidence>
<keyword evidence="4" id="KW-0488">Methylation</keyword>